<dbReference type="InterPro" id="IPR018392">
    <property type="entry name" value="LysM"/>
</dbReference>
<keyword evidence="1" id="KW-0732">Signal</keyword>
<dbReference type="Pfam" id="PF23472">
    <property type="entry name" value="LysM2_CERK1_LYK3_4_5"/>
    <property type="match status" value="1"/>
</dbReference>
<gene>
    <name evidence="3" type="ORF">CCACVL1_29959</name>
</gene>
<dbReference type="CDD" id="cd00118">
    <property type="entry name" value="LysM"/>
    <property type="match status" value="1"/>
</dbReference>
<evidence type="ECO:0000259" key="2">
    <source>
        <dbReference type="PROSITE" id="PS51782"/>
    </source>
</evidence>
<accession>A0A1R3FZB3</accession>
<evidence type="ECO:0000313" key="3">
    <source>
        <dbReference type="EMBL" id="OMO51173.1"/>
    </source>
</evidence>
<dbReference type="PANTHER" id="PTHR45927">
    <property type="entry name" value="LYSM-DOMAIN RECEPTOR-LIKE KINASE-RELATED"/>
    <property type="match status" value="1"/>
</dbReference>
<dbReference type="AlphaFoldDB" id="A0A1R3FZB3"/>
<organism evidence="3 4">
    <name type="scientific">Corchorus capsularis</name>
    <name type="common">Jute</name>
    <dbReference type="NCBI Taxonomy" id="210143"/>
    <lineage>
        <taxon>Eukaryota</taxon>
        <taxon>Viridiplantae</taxon>
        <taxon>Streptophyta</taxon>
        <taxon>Embryophyta</taxon>
        <taxon>Tracheophyta</taxon>
        <taxon>Spermatophyta</taxon>
        <taxon>Magnoliopsida</taxon>
        <taxon>eudicotyledons</taxon>
        <taxon>Gunneridae</taxon>
        <taxon>Pentapetalae</taxon>
        <taxon>rosids</taxon>
        <taxon>malvids</taxon>
        <taxon>Malvales</taxon>
        <taxon>Malvaceae</taxon>
        <taxon>Grewioideae</taxon>
        <taxon>Apeibeae</taxon>
        <taxon>Corchorus</taxon>
    </lineage>
</organism>
<dbReference type="PANTHER" id="PTHR45927:SF6">
    <property type="entry name" value="PROTEIN LYK5"/>
    <property type="match status" value="1"/>
</dbReference>
<dbReference type="InterPro" id="IPR056563">
    <property type="entry name" value="LysM3_LYK4_5"/>
</dbReference>
<dbReference type="InterPro" id="IPR056561">
    <property type="entry name" value="NFP_LYK_LysM1"/>
</dbReference>
<dbReference type="InterPro" id="IPR052611">
    <property type="entry name" value="Plant_RLK_LysM"/>
</dbReference>
<feature type="chain" id="PRO_5012639009" evidence="1">
    <location>
        <begin position="26"/>
        <end position="290"/>
    </location>
</feature>
<dbReference type="Pfam" id="PF23473">
    <property type="entry name" value="LysM3_LYK4_5"/>
    <property type="match status" value="1"/>
</dbReference>
<feature type="signal peptide" evidence="1">
    <location>
        <begin position="1"/>
        <end position="25"/>
    </location>
</feature>
<keyword evidence="4" id="KW-1185">Reference proteome</keyword>
<protein>
    <submittedName>
        <fullName evidence="3">Peptidoglycan-binding Lysin subgroup</fullName>
    </submittedName>
</protein>
<dbReference type="STRING" id="210143.A0A1R3FZB3"/>
<sequence>MGISLQSNFVIIYTQMLILILSVNGQQQYLNNQQLNCDESNVSVSKGYYCDGIQRSCASFLTFRSRPPHYDSPETIATLLGSDATKIASINNVSTTTNYKFDADKIVIVPITCSCWGSLYQHVAPYKVNAGDSYFIIANNTYQGLTTCQALDGQNFYNSESLQVGAQISVPLRCACPSQNQMANDHVAFLLSYIVTWGDSVSSIGQVFGAHVQTIVAANNLTEDDLIFPFVPLLIPMKSESCLENPANLLCSCPNGQYAYVLEDGRICASQDKNNEAFPLKLVTILGVGL</sequence>
<dbReference type="EMBL" id="AWWV01015925">
    <property type="protein sequence ID" value="OMO51173.1"/>
    <property type="molecule type" value="Genomic_DNA"/>
</dbReference>
<dbReference type="OrthoDB" id="4062651at2759"/>
<reference evidence="3 4" key="1">
    <citation type="submission" date="2013-09" db="EMBL/GenBank/DDBJ databases">
        <title>Corchorus capsularis genome sequencing.</title>
        <authorList>
            <person name="Alam M."/>
            <person name="Haque M.S."/>
            <person name="Islam M.S."/>
            <person name="Emdad E.M."/>
            <person name="Islam M.M."/>
            <person name="Ahmed B."/>
            <person name="Halim A."/>
            <person name="Hossen Q.M.M."/>
            <person name="Hossain M.Z."/>
            <person name="Ahmed R."/>
            <person name="Khan M.M."/>
            <person name="Islam R."/>
            <person name="Rashid M.M."/>
            <person name="Khan S.A."/>
            <person name="Rahman M.S."/>
            <person name="Alam M."/>
        </authorList>
    </citation>
    <scope>NUCLEOTIDE SEQUENCE [LARGE SCALE GENOMIC DNA]</scope>
    <source>
        <strain evidence="4">cv. CVL-1</strain>
        <tissue evidence="3">Whole seedling</tissue>
    </source>
</reference>
<evidence type="ECO:0000256" key="1">
    <source>
        <dbReference type="SAM" id="SignalP"/>
    </source>
</evidence>
<dbReference type="PROSITE" id="PS51782">
    <property type="entry name" value="LYSM"/>
    <property type="match status" value="1"/>
</dbReference>
<dbReference type="SUPFAM" id="SSF54106">
    <property type="entry name" value="LysM domain"/>
    <property type="match status" value="1"/>
</dbReference>
<proteinExistence type="predicted"/>
<dbReference type="Gene3D" id="3.10.350.10">
    <property type="entry name" value="LysM domain"/>
    <property type="match status" value="1"/>
</dbReference>
<dbReference type="OMA" id="MANDHVA"/>
<dbReference type="Proteomes" id="UP000188268">
    <property type="component" value="Unassembled WGS sequence"/>
</dbReference>
<dbReference type="SMART" id="SM00257">
    <property type="entry name" value="LysM"/>
    <property type="match status" value="2"/>
</dbReference>
<comment type="caution">
    <text evidence="3">The sequence shown here is derived from an EMBL/GenBank/DDBJ whole genome shotgun (WGS) entry which is preliminary data.</text>
</comment>
<evidence type="ECO:0000313" key="4">
    <source>
        <dbReference type="Proteomes" id="UP000188268"/>
    </source>
</evidence>
<dbReference type="Gramene" id="OMO51173">
    <property type="protein sequence ID" value="OMO51173"/>
    <property type="gene ID" value="CCACVL1_29959"/>
</dbReference>
<dbReference type="InterPro" id="IPR036779">
    <property type="entry name" value="LysM_dom_sf"/>
</dbReference>
<name>A0A1R3FZB3_COCAP</name>
<dbReference type="InterPro" id="IPR056562">
    <property type="entry name" value="LysM2_CERK1_LYK3_4_5"/>
</dbReference>
<feature type="domain" description="LysM" evidence="2">
    <location>
        <begin position="191"/>
        <end position="235"/>
    </location>
</feature>
<dbReference type="Pfam" id="PF23446">
    <property type="entry name" value="LysM1_NFP_LYK"/>
    <property type="match status" value="1"/>
</dbReference>